<name>A0ABU0TXH5_MICTR</name>
<dbReference type="SUPFAM" id="SSF54197">
    <property type="entry name" value="HIT-like"/>
    <property type="match status" value="1"/>
</dbReference>
<sequence length="55" mass="5941">MRLNLQITSPRRAADKLKYLAGSEAAMGAWIGDVTPESQAERLRAALDTVPEVTA</sequence>
<dbReference type="Gene3D" id="3.30.428.10">
    <property type="entry name" value="HIT-like"/>
    <property type="match status" value="1"/>
</dbReference>
<evidence type="ECO:0000313" key="2">
    <source>
        <dbReference type="Proteomes" id="UP001226691"/>
    </source>
</evidence>
<comment type="caution">
    <text evidence="1">The sequence shown here is derived from an EMBL/GenBank/DDBJ whole genome shotgun (WGS) entry which is preliminary data.</text>
</comment>
<dbReference type="Proteomes" id="UP001226691">
    <property type="component" value="Unassembled WGS sequence"/>
</dbReference>
<accession>A0ABU0TXH5</accession>
<reference evidence="1 2" key="1">
    <citation type="submission" date="2023-07" db="EMBL/GenBank/DDBJ databases">
        <title>Functional and genomic diversity of the sorghum phyllosphere microbiome.</title>
        <authorList>
            <person name="Shade A."/>
        </authorList>
    </citation>
    <scope>NUCLEOTIDE SEQUENCE [LARGE SCALE GENOMIC DNA]</scope>
    <source>
        <strain evidence="1 2">SORGH_AS_1207</strain>
    </source>
</reference>
<keyword evidence="2" id="KW-1185">Reference proteome</keyword>
<protein>
    <submittedName>
        <fullName evidence="1">Galactose-1-phosphate uridylyltransferase</fullName>
    </submittedName>
</protein>
<dbReference type="InterPro" id="IPR036265">
    <property type="entry name" value="HIT-like_sf"/>
</dbReference>
<dbReference type="EMBL" id="JAUTBF010000001">
    <property type="protein sequence ID" value="MDQ1124356.1"/>
    <property type="molecule type" value="Genomic_DNA"/>
</dbReference>
<dbReference type="GO" id="GO:0016779">
    <property type="term" value="F:nucleotidyltransferase activity"/>
    <property type="evidence" value="ECO:0007669"/>
    <property type="project" value="UniProtKB-KW"/>
</dbReference>
<keyword evidence="1" id="KW-0808">Transferase</keyword>
<keyword evidence="1" id="KW-0378">Hydrolase</keyword>
<evidence type="ECO:0000313" key="1">
    <source>
        <dbReference type="EMBL" id="MDQ1124356.1"/>
    </source>
</evidence>
<dbReference type="GO" id="GO:0016787">
    <property type="term" value="F:hydrolase activity"/>
    <property type="evidence" value="ECO:0007669"/>
    <property type="project" value="UniProtKB-KW"/>
</dbReference>
<proteinExistence type="predicted"/>
<organism evidence="1 2">
    <name type="scientific">Microbacterium trichothecenolyticum</name>
    <name type="common">Aureobacterium trichothecenolyticum</name>
    <dbReference type="NCBI Taxonomy" id="69370"/>
    <lineage>
        <taxon>Bacteria</taxon>
        <taxon>Bacillati</taxon>
        <taxon>Actinomycetota</taxon>
        <taxon>Actinomycetes</taxon>
        <taxon>Micrococcales</taxon>
        <taxon>Microbacteriaceae</taxon>
        <taxon>Microbacterium</taxon>
    </lineage>
</organism>
<gene>
    <name evidence="1" type="ORF">QE412_002929</name>
</gene>
<keyword evidence="1" id="KW-0548">Nucleotidyltransferase</keyword>